<dbReference type="AlphaFoldDB" id="A0A0A7EFJ5"/>
<protein>
    <submittedName>
        <fullName evidence="1">Uncharacterized protein</fullName>
    </submittedName>
</protein>
<dbReference type="STRING" id="1348114.OM33_09250"/>
<sequence length="170" mass="19708">MGFVVFLATVLLIVLLTTYLIIDNNRKKAIALVKQQQNERIEEVSNRYQQVVQKYGKMRIIKPKDLSSLSQINNNFFVMQSKNDENICHYEKIIGQLTDLLEIELSKFDIAEDKSQLTKQIYSFTEQLPSSGHQFNSDFYIHQLPSLSQQVITTQSHIQEQPEAELEIEA</sequence>
<dbReference type="KEGG" id="pseo:OM33_09250"/>
<accession>A0A0A7EFJ5</accession>
<dbReference type="OrthoDB" id="6314644at2"/>
<keyword evidence="2" id="KW-1185">Reference proteome</keyword>
<proteinExistence type="predicted"/>
<evidence type="ECO:0000313" key="2">
    <source>
        <dbReference type="Proteomes" id="UP000030341"/>
    </source>
</evidence>
<gene>
    <name evidence="1" type="ORF">OM33_09250</name>
</gene>
<evidence type="ECO:0000313" key="1">
    <source>
        <dbReference type="EMBL" id="AIY65313.1"/>
    </source>
</evidence>
<dbReference type="EMBL" id="CP009888">
    <property type="protein sequence ID" value="AIY65313.1"/>
    <property type="molecule type" value="Genomic_DNA"/>
</dbReference>
<dbReference type="RefSeq" id="WP_038641085.1">
    <property type="nucleotide sequence ID" value="NZ_CP009888.1"/>
</dbReference>
<dbReference type="eggNOG" id="ENOG5030TTZ">
    <property type="taxonomic scope" value="Bacteria"/>
</dbReference>
<dbReference type="HOGENOM" id="CLU_1487865_0_0_6"/>
<organism evidence="1 2">
    <name type="scientific">Pseudoalteromonas piratica</name>
    <dbReference type="NCBI Taxonomy" id="1348114"/>
    <lineage>
        <taxon>Bacteria</taxon>
        <taxon>Pseudomonadati</taxon>
        <taxon>Pseudomonadota</taxon>
        <taxon>Gammaproteobacteria</taxon>
        <taxon>Alteromonadales</taxon>
        <taxon>Pseudoalteromonadaceae</taxon>
        <taxon>Pseudoalteromonas</taxon>
    </lineage>
</organism>
<reference evidence="1 2" key="1">
    <citation type="submission" date="2014-11" db="EMBL/GenBank/DDBJ databases">
        <title>Complete Genome Sequence of Pseudoalteromonas sp. Strain OCN003 Isolated from Kaneohe Bay, Oahu, Hawaii.</title>
        <authorList>
            <person name="Beurmann S."/>
            <person name="Videau P."/>
            <person name="Ushijima B."/>
            <person name="Smith A.M."/>
            <person name="Aeby G.S."/>
            <person name="Callahan S.M."/>
            <person name="Belcaid M."/>
        </authorList>
    </citation>
    <scope>NUCLEOTIDE SEQUENCE [LARGE SCALE GENOMIC DNA]</scope>
    <source>
        <strain evidence="1 2">OCN003</strain>
    </source>
</reference>
<name>A0A0A7EFJ5_9GAMM</name>
<dbReference type="Proteomes" id="UP000030341">
    <property type="component" value="Chromosome 1"/>
</dbReference>